<reference evidence="4 5" key="1">
    <citation type="submission" date="2024-02" db="EMBL/GenBank/DDBJ databases">
        <title>Haloferula sargassicola NBRC 104335.</title>
        <authorList>
            <person name="Ichikawa N."/>
            <person name="Katano-Makiyama Y."/>
            <person name="Hidaka K."/>
        </authorList>
    </citation>
    <scope>NUCLEOTIDE SEQUENCE [LARGE SCALE GENOMIC DNA]</scope>
    <source>
        <strain evidence="4 5">NBRC 104335</strain>
    </source>
</reference>
<dbReference type="InterPro" id="IPR010099">
    <property type="entry name" value="SDR39U1"/>
</dbReference>
<name>A0ABP9UHA9_9BACT</name>
<dbReference type="SUPFAM" id="SSF51735">
    <property type="entry name" value="NAD(P)-binding Rossmann-fold domains"/>
    <property type="match status" value="1"/>
</dbReference>
<feature type="domain" description="DUF1731" evidence="3">
    <location>
        <begin position="249"/>
        <end position="295"/>
    </location>
</feature>
<evidence type="ECO:0000313" key="5">
    <source>
        <dbReference type="Proteomes" id="UP001476282"/>
    </source>
</evidence>
<evidence type="ECO:0000313" key="4">
    <source>
        <dbReference type="EMBL" id="GAA5481050.1"/>
    </source>
</evidence>
<evidence type="ECO:0000259" key="2">
    <source>
        <dbReference type="Pfam" id="PF01370"/>
    </source>
</evidence>
<protein>
    <submittedName>
        <fullName evidence="4">Epimerase family protein Rv2216</fullName>
    </submittedName>
</protein>
<dbReference type="NCBIfam" id="TIGR01777">
    <property type="entry name" value="yfcH"/>
    <property type="match status" value="1"/>
</dbReference>
<proteinExistence type="inferred from homology"/>
<sequence>MLAEMEGKRLGIVGASGFIGGALARLAATRGWRVVGFSRHPEKPDWPIAEWRKTTDTPDVSGLDVLANFAGVSIDKRWTEDRKKQFRDSRVGVTRSLVQAIETSDDGPAALLNGSAVGIYGDRGNEPLGEDAGRGKGFLADLCEEWEQAALAAHDCRVITWRTGVVLGPGGAAWKKMRLAFSLGLGGRFGDGHQWMPWIHIHDLVAGMLHAIDHGLEGPVNGTAPEPVRNSEMTARLASALHRPAFLHAPAWALRLGLGEFASALLASQRALPEKLLEGGYEFRFPTLHSALEDLTGGDD</sequence>
<dbReference type="Proteomes" id="UP001476282">
    <property type="component" value="Unassembled WGS sequence"/>
</dbReference>
<feature type="domain" description="NAD-dependent epimerase/dehydratase" evidence="2">
    <location>
        <begin position="12"/>
        <end position="218"/>
    </location>
</feature>
<dbReference type="Pfam" id="PF08338">
    <property type="entry name" value="DUF1731"/>
    <property type="match status" value="1"/>
</dbReference>
<dbReference type="InterPro" id="IPR001509">
    <property type="entry name" value="Epimerase_deHydtase"/>
</dbReference>
<dbReference type="EMBL" id="BAABRI010000001">
    <property type="protein sequence ID" value="GAA5481050.1"/>
    <property type="molecule type" value="Genomic_DNA"/>
</dbReference>
<dbReference type="Pfam" id="PF01370">
    <property type="entry name" value="Epimerase"/>
    <property type="match status" value="1"/>
</dbReference>
<accession>A0ABP9UHA9</accession>
<dbReference type="PANTHER" id="PTHR11092">
    <property type="entry name" value="SUGAR NUCLEOTIDE EPIMERASE RELATED"/>
    <property type="match status" value="1"/>
</dbReference>
<dbReference type="InterPro" id="IPR036291">
    <property type="entry name" value="NAD(P)-bd_dom_sf"/>
</dbReference>
<dbReference type="InterPro" id="IPR013549">
    <property type="entry name" value="DUF1731"/>
</dbReference>
<evidence type="ECO:0000256" key="1">
    <source>
        <dbReference type="ARBA" id="ARBA00009353"/>
    </source>
</evidence>
<comment type="similarity">
    <text evidence="1">Belongs to the NAD(P)-dependent epimerase/dehydratase family. SDR39U1 subfamily.</text>
</comment>
<keyword evidence="5" id="KW-1185">Reference proteome</keyword>
<dbReference type="PANTHER" id="PTHR11092:SF0">
    <property type="entry name" value="EPIMERASE FAMILY PROTEIN SDR39U1"/>
    <property type="match status" value="1"/>
</dbReference>
<dbReference type="Gene3D" id="3.40.50.720">
    <property type="entry name" value="NAD(P)-binding Rossmann-like Domain"/>
    <property type="match status" value="1"/>
</dbReference>
<comment type="caution">
    <text evidence="4">The sequence shown here is derived from an EMBL/GenBank/DDBJ whole genome shotgun (WGS) entry which is preliminary data.</text>
</comment>
<evidence type="ECO:0000259" key="3">
    <source>
        <dbReference type="Pfam" id="PF08338"/>
    </source>
</evidence>
<gene>
    <name evidence="4" type="ORF">Hsar01_00256</name>
</gene>
<organism evidence="4 5">
    <name type="scientific">Haloferula sargassicola</name>
    <dbReference type="NCBI Taxonomy" id="490096"/>
    <lineage>
        <taxon>Bacteria</taxon>
        <taxon>Pseudomonadati</taxon>
        <taxon>Verrucomicrobiota</taxon>
        <taxon>Verrucomicrobiia</taxon>
        <taxon>Verrucomicrobiales</taxon>
        <taxon>Verrucomicrobiaceae</taxon>
        <taxon>Haloferula</taxon>
    </lineage>
</organism>